<sequence length="110" mass="12647">MESASKRHEKKTKSSQFLPETTGDPTIEIILRPQKPSSSPTPNTFATYTPGTLPRAAIFAKRAHIKTPTQQPERVTIPIRNIVKIKAKYYNLKFDWSDVENFMKRSERTK</sequence>
<evidence type="ECO:0000313" key="2">
    <source>
        <dbReference type="EMBL" id="MBW0558630.1"/>
    </source>
</evidence>
<dbReference type="AlphaFoldDB" id="A0A9Q3J931"/>
<dbReference type="Proteomes" id="UP000765509">
    <property type="component" value="Unassembled WGS sequence"/>
</dbReference>
<dbReference type="OrthoDB" id="2506366at2759"/>
<feature type="region of interest" description="Disordered" evidence="1">
    <location>
        <begin position="1"/>
        <end position="48"/>
    </location>
</feature>
<feature type="compositionally biased region" description="Polar residues" evidence="1">
    <location>
        <begin position="35"/>
        <end position="48"/>
    </location>
</feature>
<proteinExistence type="predicted"/>
<reference evidence="2" key="1">
    <citation type="submission" date="2021-03" db="EMBL/GenBank/DDBJ databases">
        <title>Draft genome sequence of rust myrtle Austropuccinia psidii MF-1, a brazilian biotype.</title>
        <authorList>
            <person name="Quecine M.C."/>
            <person name="Pachon D.M.R."/>
            <person name="Bonatelli M.L."/>
            <person name="Correr F.H."/>
            <person name="Franceschini L.M."/>
            <person name="Leite T.F."/>
            <person name="Margarido G.R.A."/>
            <person name="Almeida C.A."/>
            <person name="Ferrarezi J.A."/>
            <person name="Labate C.A."/>
        </authorList>
    </citation>
    <scope>NUCLEOTIDE SEQUENCE</scope>
    <source>
        <strain evidence="2">MF-1</strain>
    </source>
</reference>
<organism evidence="2 3">
    <name type="scientific">Austropuccinia psidii MF-1</name>
    <dbReference type="NCBI Taxonomy" id="1389203"/>
    <lineage>
        <taxon>Eukaryota</taxon>
        <taxon>Fungi</taxon>
        <taxon>Dikarya</taxon>
        <taxon>Basidiomycota</taxon>
        <taxon>Pucciniomycotina</taxon>
        <taxon>Pucciniomycetes</taxon>
        <taxon>Pucciniales</taxon>
        <taxon>Sphaerophragmiaceae</taxon>
        <taxon>Austropuccinia</taxon>
    </lineage>
</organism>
<comment type="caution">
    <text evidence="2">The sequence shown here is derived from an EMBL/GenBank/DDBJ whole genome shotgun (WGS) entry which is preliminary data.</text>
</comment>
<gene>
    <name evidence="2" type="ORF">O181_098345</name>
</gene>
<dbReference type="EMBL" id="AVOT02066953">
    <property type="protein sequence ID" value="MBW0558630.1"/>
    <property type="molecule type" value="Genomic_DNA"/>
</dbReference>
<evidence type="ECO:0000313" key="3">
    <source>
        <dbReference type="Proteomes" id="UP000765509"/>
    </source>
</evidence>
<evidence type="ECO:0000256" key="1">
    <source>
        <dbReference type="SAM" id="MobiDB-lite"/>
    </source>
</evidence>
<accession>A0A9Q3J931</accession>
<keyword evidence="3" id="KW-1185">Reference proteome</keyword>
<name>A0A9Q3J931_9BASI</name>
<protein>
    <submittedName>
        <fullName evidence="2">Uncharacterized protein</fullName>
    </submittedName>
</protein>